<dbReference type="PANTHER" id="PTHR43245">
    <property type="entry name" value="BIFUNCTIONAL POLYMYXIN RESISTANCE PROTEIN ARNA"/>
    <property type="match status" value="1"/>
</dbReference>
<gene>
    <name evidence="2" type="ORF">FIT74_04255</name>
</gene>
<dbReference type="RefSeq" id="WP_139884472.1">
    <property type="nucleotide sequence ID" value="NZ_CP040973.1"/>
</dbReference>
<dbReference type="SUPFAM" id="SSF51735">
    <property type="entry name" value="NAD(P)-binding Rossmann-fold domains"/>
    <property type="match status" value="1"/>
</dbReference>
<dbReference type="Gene3D" id="3.40.50.720">
    <property type="entry name" value="NAD(P)-binding Rossmann-like Domain"/>
    <property type="match status" value="1"/>
</dbReference>
<dbReference type="InterPro" id="IPR036291">
    <property type="entry name" value="NAD(P)-bd_dom_sf"/>
</dbReference>
<feature type="domain" description="NAD-dependent epimerase/dehydratase" evidence="1">
    <location>
        <begin position="5"/>
        <end position="230"/>
    </location>
</feature>
<evidence type="ECO:0000313" key="3">
    <source>
        <dbReference type="Proteomes" id="UP000312702"/>
    </source>
</evidence>
<proteinExistence type="predicted"/>
<organism evidence="2 3">
    <name type="scientific">Candidatus Methylopumilus universalis</name>
    <dbReference type="NCBI Taxonomy" id="2588536"/>
    <lineage>
        <taxon>Bacteria</taxon>
        <taxon>Pseudomonadati</taxon>
        <taxon>Pseudomonadota</taxon>
        <taxon>Betaproteobacteria</taxon>
        <taxon>Nitrosomonadales</taxon>
        <taxon>Methylophilaceae</taxon>
        <taxon>Candidatus Methylopumilus</taxon>
    </lineage>
</organism>
<reference evidence="2 3" key="1">
    <citation type="journal article" date="2019" name="ISME J.">
        <title>Evolution in action: habitat transition from sediment to the pelagial leads to genome streamlining in Methylophilaceae.</title>
        <authorList>
            <person name="Salcher M."/>
            <person name="Schaefle D."/>
            <person name="Kaspar M."/>
            <person name="Neuenschwander S.M."/>
            <person name="Ghai R."/>
        </authorList>
    </citation>
    <scope>NUCLEOTIDE SEQUENCE [LARGE SCALE GENOMIC DNA]</scope>
    <source>
        <strain evidence="2 3">MMS-VI-25</strain>
    </source>
</reference>
<dbReference type="EMBL" id="CP040973">
    <property type="protein sequence ID" value="QDC61376.1"/>
    <property type="molecule type" value="Genomic_DNA"/>
</dbReference>
<sequence length="314" mass="34935">MKNRVLLTGGLGYVGGRVALALRDSGFDVYCGTRRIELKAPKWFPEMQMLHVDWESRDSLVNLCQEVDFVVHLSAMNEIESIRDPVGALKINGLASLNLLEAAKLSGVSRFVYFSTAHVYGSPLQGLIDESTLPRPIHPYAITHKVAEDFVLAAHDSGEIEGVVVRLSNCFGAPVTSDIERWTLLVNDLCRQAVITGKLRLNSSGSQLRDFITLDDVARAVCHLLKLDRCLIADGLFNLGGDMAISIFEMTERVAARWKLLTGHEIEIIRPISEHLSSPMLKYRCDKLFSTGFNLTSEVDREIDDTLSLCRQAF</sequence>
<dbReference type="InterPro" id="IPR001509">
    <property type="entry name" value="Epimerase_deHydtase"/>
</dbReference>
<name>A0ABX5VTQ1_9PROT</name>
<dbReference type="InterPro" id="IPR050177">
    <property type="entry name" value="Lipid_A_modif_metabolic_enz"/>
</dbReference>
<evidence type="ECO:0000313" key="2">
    <source>
        <dbReference type="EMBL" id="QDC61376.1"/>
    </source>
</evidence>
<protein>
    <submittedName>
        <fullName evidence="2">SDR family oxidoreductase</fullName>
    </submittedName>
</protein>
<dbReference type="Proteomes" id="UP000312702">
    <property type="component" value="Chromosome"/>
</dbReference>
<dbReference type="CDD" id="cd08946">
    <property type="entry name" value="SDR_e"/>
    <property type="match status" value="1"/>
</dbReference>
<dbReference type="Pfam" id="PF01370">
    <property type="entry name" value="Epimerase"/>
    <property type="match status" value="1"/>
</dbReference>
<dbReference type="PANTHER" id="PTHR43245:SF23">
    <property type="entry name" value="NAD(P)-BINDING DOMAIN-CONTAINING PROTEIN"/>
    <property type="match status" value="1"/>
</dbReference>
<keyword evidence="3" id="KW-1185">Reference proteome</keyword>
<evidence type="ECO:0000259" key="1">
    <source>
        <dbReference type="Pfam" id="PF01370"/>
    </source>
</evidence>
<accession>A0ABX5VTQ1</accession>